<organism evidence="4 5">
    <name type="scientific">Umezawaea tangerina</name>
    <dbReference type="NCBI Taxonomy" id="84725"/>
    <lineage>
        <taxon>Bacteria</taxon>
        <taxon>Bacillati</taxon>
        <taxon>Actinomycetota</taxon>
        <taxon>Actinomycetes</taxon>
        <taxon>Pseudonocardiales</taxon>
        <taxon>Pseudonocardiaceae</taxon>
        <taxon>Umezawaea</taxon>
    </lineage>
</organism>
<evidence type="ECO:0000313" key="4">
    <source>
        <dbReference type="EMBL" id="PRY44608.1"/>
    </source>
</evidence>
<proteinExistence type="inferred from homology"/>
<evidence type="ECO:0000259" key="3">
    <source>
        <dbReference type="Pfam" id="PF08327"/>
    </source>
</evidence>
<dbReference type="InterPro" id="IPR010296">
    <property type="entry name" value="DUF899_thioredox"/>
</dbReference>
<dbReference type="SUPFAM" id="SSF52833">
    <property type="entry name" value="Thioredoxin-like"/>
    <property type="match status" value="1"/>
</dbReference>
<dbReference type="Gene3D" id="3.30.530.20">
    <property type="match status" value="1"/>
</dbReference>
<dbReference type="CDD" id="cd07814">
    <property type="entry name" value="SRPBCC_CalC_Aha1-like"/>
    <property type="match status" value="1"/>
</dbReference>
<dbReference type="Proteomes" id="UP000239494">
    <property type="component" value="Unassembled WGS sequence"/>
</dbReference>
<dbReference type="Pfam" id="PF08327">
    <property type="entry name" value="AHSA1"/>
    <property type="match status" value="1"/>
</dbReference>
<dbReference type="RefSeq" id="WP_106186216.1">
    <property type="nucleotide sequence ID" value="NZ_PVTF01000002.1"/>
</dbReference>
<comment type="caution">
    <text evidence="4">The sequence shown here is derived from an EMBL/GenBank/DDBJ whole genome shotgun (WGS) entry which is preliminary data.</text>
</comment>
<dbReference type="Pfam" id="PF05988">
    <property type="entry name" value="DUF899"/>
    <property type="match status" value="1"/>
</dbReference>
<evidence type="ECO:0000256" key="1">
    <source>
        <dbReference type="ARBA" id="ARBA00006817"/>
    </source>
</evidence>
<dbReference type="OrthoDB" id="287565at2"/>
<sequence>MGERGFTTGFTADRGPREVFDAVLDVRGWWSEDVEGRTAEVGDEFTCRAGEPHRRRIRVTEVVPDRRVVWSVLDDHVGSTEDRTGWTGTTIAFDIAERDGRTEVRFAHEGLPAEHECHGTCCAAWGFHIGTSLRELVETGVGRPDEVDRRPAGEGVPQVVGEREWQEARDELLRAEKEATALLDALAARRRRLPMVPVATDYRFDTPDGVRSLPDLFDGRAQLVVYQFMDNGPDHYCPGCTWFTDNIPSTAPALLAEQGITWMTVTNMPLAQAEEYKARKGWTLPFASSRGTTFADDCGAGDGFRLTMFLRDGDRVHRTYATTGRGIDRLAFVTSLLDLSVFGRREEWEDSPAGWPRQPTARHPNTMTADGRALSFGRFR</sequence>
<dbReference type="AlphaFoldDB" id="A0A2T0TG51"/>
<dbReference type="InterPro" id="IPR036249">
    <property type="entry name" value="Thioredoxin-like_sf"/>
</dbReference>
<feature type="region of interest" description="Disordered" evidence="2">
    <location>
        <begin position="349"/>
        <end position="369"/>
    </location>
</feature>
<evidence type="ECO:0000256" key="2">
    <source>
        <dbReference type="SAM" id="MobiDB-lite"/>
    </source>
</evidence>
<dbReference type="SUPFAM" id="SSF55961">
    <property type="entry name" value="Bet v1-like"/>
    <property type="match status" value="1"/>
</dbReference>
<dbReference type="InterPro" id="IPR013538">
    <property type="entry name" value="ASHA1/2-like_C"/>
</dbReference>
<protein>
    <submittedName>
        <fullName evidence="4">Putative dithiol-disulfide oxidoreductase (DUF899 family)</fullName>
    </submittedName>
</protein>
<keyword evidence="5" id="KW-1185">Reference proteome</keyword>
<reference evidence="4 5" key="1">
    <citation type="submission" date="2018-03" db="EMBL/GenBank/DDBJ databases">
        <title>Genomic Encyclopedia of Archaeal and Bacterial Type Strains, Phase II (KMG-II): from individual species to whole genera.</title>
        <authorList>
            <person name="Goeker M."/>
        </authorList>
    </citation>
    <scope>NUCLEOTIDE SEQUENCE [LARGE SCALE GENOMIC DNA]</scope>
    <source>
        <strain evidence="4 5">DSM 44720</strain>
    </source>
</reference>
<accession>A0A2T0TG51</accession>
<name>A0A2T0TG51_9PSEU</name>
<feature type="domain" description="Activator of Hsp90 ATPase homologue 1/2-like C-terminal" evidence="3">
    <location>
        <begin position="16"/>
        <end position="138"/>
    </location>
</feature>
<dbReference type="InterPro" id="IPR023393">
    <property type="entry name" value="START-like_dom_sf"/>
</dbReference>
<comment type="similarity">
    <text evidence="1">Belongs to the AHA1 family.</text>
</comment>
<evidence type="ECO:0000313" key="5">
    <source>
        <dbReference type="Proteomes" id="UP000239494"/>
    </source>
</evidence>
<gene>
    <name evidence="4" type="ORF">CLV43_102173</name>
</gene>
<dbReference type="EMBL" id="PVTF01000002">
    <property type="protein sequence ID" value="PRY44608.1"/>
    <property type="molecule type" value="Genomic_DNA"/>
</dbReference>